<keyword evidence="1" id="KW-0812">Transmembrane</keyword>
<dbReference type="RefSeq" id="WP_231936655.1">
    <property type="nucleotide sequence ID" value="NZ_LS974202.1"/>
</dbReference>
<dbReference type="GO" id="GO:0015297">
    <property type="term" value="F:antiporter activity"/>
    <property type="evidence" value="ECO:0007669"/>
    <property type="project" value="InterPro"/>
</dbReference>
<dbReference type="AlphaFoldDB" id="A0A7Z7PRN0"/>
<gene>
    <name evidence="2" type="ORF">MESINF_1521</name>
</gene>
<proteinExistence type="predicted"/>
<evidence type="ECO:0000256" key="1">
    <source>
        <dbReference type="SAM" id="Phobius"/>
    </source>
</evidence>
<accession>A0A7Z7PRN0</accession>
<dbReference type="KEGG" id="minf:MESINF_1521"/>
<reference evidence="2 3" key="1">
    <citation type="submission" date="2017-01" db="EMBL/GenBank/DDBJ databases">
        <authorList>
            <person name="Erauso G."/>
        </authorList>
    </citation>
    <scope>NUCLEOTIDE SEQUENCE [LARGE SCALE GENOMIC DNA]</scope>
    <source>
        <strain evidence="2">MESINF1</strain>
    </source>
</reference>
<dbReference type="Proteomes" id="UP000250796">
    <property type="component" value="Chromosome MESINF"/>
</dbReference>
<keyword evidence="1" id="KW-0472">Membrane</keyword>
<dbReference type="Pfam" id="PF03334">
    <property type="entry name" value="PhaG_MnhG_YufB"/>
    <property type="match status" value="1"/>
</dbReference>
<evidence type="ECO:0000313" key="2">
    <source>
        <dbReference type="EMBL" id="SSC12965.1"/>
    </source>
</evidence>
<dbReference type="GO" id="GO:0098662">
    <property type="term" value="P:inorganic cation transmembrane transport"/>
    <property type="evidence" value="ECO:0007669"/>
    <property type="project" value="InterPro"/>
</dbReference>
<keyword evidence="3" id="KW-1185">Reference proteome</keyword>
<dbReference type="InterPro" id="IPR005133">
    <property type="entry name" value="PhaG_MnhG_YufB"/>
</dbReference>
<keyword evidence="1" id="KW-1133">Transmembrane helix</keyword>
<feature type="transmembrane region" description="Helical" evidence="1">
    <location>
        <begin position="7"/>
        <end position="25"/>
    </location>
</feature>
<feature type="transmembrane region" description="Helical" evidence="1">
    <location>
        <begin position="63"/>
        <end position="85"/>
    </location>
</feature>
<sequence>MEIVGHFFLFAGLVFVVIGTLRSIIAHTVIATLHFLTIADTVGLIFIVVSAFFFGCLSIIETIAFVAALMVTGPLVTHVIARAYINSEGEG</sequence>
<protein>
    <submittedName>
        <fullName evidence="2">Na+/H+ antiporter subunit</fullName>
    </submittedName>
</protein>
<dbReference type="EMBL" id="LS974202">
    <property type="protein sequence ID" value="SSC12965.1"/>
    <property type="molecule type" value="Genomic_DNA"/>
</dbReference>
<evidence type="ECO:0000313" key="3">
    <source>
        <dbReference type="Proteomes" id="UP000250796"/>
    </source>
</evidence>
<feature type="transmembrane region" description="Helical" evidence="1">
    <location>
        <begin position="31"/>
        <end position="56"/>
    </location>
</feature>
<name>A0A7Z7PRN0_9BACT</name>
<organism evidence="2 3">
    <name type="scientific">Mesotoga infera</name>
    <dbReference type="NCBI Taxonomy" id="1236046"/>
    <lineage>
        <taxon>Bacteria</taxon>
        <taxon>Thermotogati</taxon>
        <taxon>Thermotogota</taxon>
        <taxon>Thermotogae</taxon>
        <taxon>Kosmotogales</taxon>
        <taxon>Kosmotogaceae</taxon>
        <taxon>Mesotoga</taxon>
    </lineage>
</organism>